<evidence type="ECO:0000313" key="3">
    <source>
        <dbReference type="Proteomes" id="UP000219559"/>
    </source>
</evidence>
<gene>
    <name evidence="2" type="ORF">B7P33_15830</name>
</gene>
<dbReference type="Proteomes" id="UP000219559">
    <property type="component" value="Unassembled WGS sequence"/>
</dbReference>
<dbReference type="OrthoDB" id="792939at2"/>
<dbReference type="InterPro" id="IPR018490">
    <property type="entry name" value="cNMP-bd_dom_sf"/>
</dbReference>
<dbReference type="AlphaFoldDB" id="A0A2A4G251"/>
<feature type="domain" description="Cyclic nucleotide-binding" evidence="1">
    <location>
        <begin position="3"/>
        <end position="107"/>
    </location>
</feature>
<organism evidence="2 3">
    <name type="scientific">Sediminicola luteus</name>
    <dbReference type="NCBI Taxonomy" id="319238"/>
    <lineage>
        <taxon>Bacteria</taxon>
        <taxon>Pseudomonadati</taxon>
        <taxon>Bacteroidota</taxon>
        <taxon>Flavobacteriia</taxon>
        <taxon>Flavobacteriales</taxon>
        <taxon>Flavobacteriaceae</taxon>
        <taxon>Sediminicola</taxon>
    </lineage>
</organism>
<dbReference type="InterPro" id="IPR000595">
    <property type="entry name" value="cNMP-bd_dom"/>
</dbReference>
<dbReference type="InterPro" id="IPR014710">
    <property type="entry name" value="RmlC-like_jellyroll"/>
</dbReference>
<reference evidence="2 3" key="1">
    <citation type="submission" date="2017-04" db="EMBL/GenBank/DDBJ databases">
        <title>A new member of the family Flavobacteriaceae isolated from ascidians.</title>
        <authorList>
            <person name="Chen L."/>
        </authorList>
    </citation>
    <scope>NUCLEOTIDE SEQUENCE [LARGE SCALE GENOMIC DNA]</scope>
    <source>
        <strain evidence="2 3">HQA918</strain>
    </source>
</reference>
<proteinExistence type="predicted"/>
<dbReference type="SUPFAM" id="SSF51206">
    <property type="entry name" value="cAMP-binding domain-like"/>
    <property type="match status" value="1"/>
</dbReference>
<keyword evidence="3" id="KW-1185">Reference proteome</keyword>
<sequence length="180" mass="21151">MELFATLNKQLADYDAEIWEPLVHLSRYAYLKQAHEKDTHIYFIEKGGMRIFIETPEEDITYRLGYAGNVFGDLQGFISDTPTAYCIQALRQTVLKPVRRERFLAFLEADEKHKSLWFDLLNSVILQQGERERDLLTGSPTERYRRVLARSPQLFQEIPLKYIASYLRMSPETLSRIRNS</sequence>
<dbReference type="RefSeq" id="WP_097440867.1">
    <property type="nucleotide sequence ID" value="NZ_KZ300477.1"/>
</dbReference>
<evidence type="ECO:0000313" key="2">
    <source>
        <dbReference type="EMBL" id="PCE62757.1"/>
    </source>
</evidence>
<dbReference type="Gene3D" id="2.60.120.10">
    <property type="entry name" value="Jelly Rolls"/>
    <property type="match status" value="1"/>
</dbReference>
<name>A0A2A4G251_9FLAO</name>
<comment type="caution">
    <text evidence="2">The sequence shown here is derived from an EMBL/GenBank/DDBJ whole genome shotgun (WGS) entry which is preliminary data.</text>
</comment>
<accession>A0A2A4G251</accession>
<evidence type="ECO:0000259" key="1">
    <source>
        <dbReference type="PROSITE" id="PS50042"/>
    </source>
</evidence>
<dbReference type="PROSITE" id="PS50042">
    <property type="entry name" value="CNMP_BINDING_3"/>
    <property type="match status" value="1"/>
</dbReference>
<dbReference type="Pfam" id="PF00027">
    <property type="entry name" value="cNMP_binding"/>
    <property type="match status" value="1"/>
</dbReference>
<protein>
    <recommendedName>
        <fullName evidence="1">Cyclic nucleotide-binding domain-containing protein</fullName>
    </recommendedName>
</protein>
<dbReference type="EMBL" id="NBWU01000007">
    <property type="protein sequence ID" value="PCE62757.1"/>
    <property type="molecule type" value="Genomic_DNA"/>
</dbReference>